<dbReference type="GO" id="GO:0003676">
    <property type="term" value="F:nucleic acid binding"/>
    <property type="evidence" value="ECO:0007669"/>
    <property type="project" value="InterPro"/>
</dbReference>
<dbReference type="CDD" id="cd20736">
    <property type="entry name" value="PoNe_Nuclease"/>
    <property type="match status" value="1"/>
</dbReference>
<dbReference type="InterPro" id="IPR003509">
    <property type="entry name" value="UPF0102_YraN-like"/>
</dbReference>
<evidence type="ECO:0000313" key="3">
    <source>
        <dbReference type="EMBL" id="AEG32119.1"/>
    </source>
</evidence>
<comment type="similarity">
    <text evidence="1 2">Belongs to the UPF0102 family.</text>
</comment>
<gene>
    <name evidence="3" type="ordered locus">Thicy_1355</name>
</gene>
<sequence length="129" mass="15200">MSISTTKKNSGQHSKRARGQYFEQIAEAYLVQQGGELIDRNTTYKGGELDLIFWLENHLVFVEVRYREQADHGHPLETITHTKQQRLLKAARIFLQHHPQLQNQPMRFDIVYFLANEQPNWLKNAIIAW</sequence>
<dbReference type="Gene3D" id="3.40.1350.10">
    <property type="match status" value="1"/>
</dbReference>
<evidence type="ECO:0000256" key="2">
    <source>
        <dbReference type="HAMAP-Rule" id="MF_00048"/>
    </source>
</evidence>
<name>F6D9S0_THICA</name>
<dbReference type="AlphaFoldDB" id="F6D9S0"/>
<dbReference type="OrthoDB" id="9794876at2"/>
<dbReference type="NCBIfam" id="TIGR00252">
    <property type="entry name" value="YraN family protein"/>
    <property type="match status" value="1"/>
</dbReference>
<dbReference type="eggNOG" id="COG0792">
    <property type="taxonomic scope" value="Bacteria"/>
</dbReference>
<dbReference type="PANTHER" id="PTHR34039">
    <property type="entry name" value="UPF0102 PROTEIN YRAN"/>
    <property type="match status" value="1"/>
</dbReference>
<dbReference type="EMBL" id="CP002776">
    <property type="protein sequence ID" value="AEG32119.1"/>
    <property type="molecule type" value="Genomic_DNA"/>
</dbReference>
<evidence type="ECO:0000313" key="4">
    <source>
        <dbReference type="Proteomes" id="UP000009232"/>
    </source>
</evidence>
<protein>
    <recommendedName>
        <fullName evidence="2">UPF0102 protein Thicy_1355</fullName>
    </recommendedName>
</protein>
<dbReference type="InterPro" id="IPR011335">
    <property type="entry name" value="Restrct_endonuc-II-like"/>
</dbReference>
<keyword evidence="4" id="KW-1185">Reference proteome</keyword>
<dbReference type="RefSeq" id="WP_013835895.1">
    <property type="nucleotide sequence ID" value="NC_015581.1"/>
</dbReference>
<dbReference type="Proteomes" id="UP000009232">
    <property type="component" value="Chromosome"/>
</dbReference>
<dbReference type="PANTHER" id="PTHR34039:SF1">
    <property type="entry name" value="UPF0102 PROTEIN YRAN"/>
    <property type="match status" value="1"/>
</dbReference>
<proteinExistence type="inferred from homology"/>
<accession>F6D9S0</accession>
<dbReference type="NCBIfam" id="NF009150">
    <property type="entry name" value="PRK12497.1-3"/>
    <property type="match status" value="1"/>
</dbReference>
<evidence type="ECO:0000256" key="1">
    <source>
        <dbReference type="ARBA" id="ARBA00006738"/>
    </source>
</evidence>
<dbReference type="Pfam" id="PF02021">
    <property type="entry name" value="UPF0102"/>
    <property type="match status" value="1"/>
</dbReference>
<dbReference type="KEGG" id="tcy:Thicy_1355"/>
<dbReference type="STRING" id="717773.Thicy_1355"/>
<dbReference type="HAMAP" id="MF_00048">
    <property type="entry name" value="UPF0102"/>
    <property type="match status" value="1"/>
</dbReference>
<reference evidence="3 4" key="1">
    <citation type="submission" date="2011-05" db="EMBL/GenBank/DDBJ databases">
        <title>Complete sequence of Thioalkalimicrobium cyclicum ALM1.</title>
        <authorList>
            <consortium name="US DOE Joint Genome Institute"/>
            <person name="Lucas S."/>
            <person name="Han J."/>
            <person name="Lapidus A."/>
            <person name="Cheng J.-F."/>
            <person name="Goodwin L."/>
            <person name="Pitluck S."/>
            <person name="Peters L."/>
            <person name="Mikhailova N."/>
            <person name="Davenport K."/>
            <person name="Han C."/>
            <person name="Tapia R."/>
            <person name="Land M."/>
            <person name="Hauser L."/>
            <person name="Kyrpides N."/>
            <person name="Ivanova N."/>
            <person name="Pagani I."/>
            <person name="Kappler U."/>
            <person name="Woyke T."/>
        </authorList>
    </citation>
    <scope>NUCLEOTIDE SEQUENCE [LARGE SCALE GENOMIC DNA]</scope>
    <source>
        <strain evidence="4">DSM 14477 / JCM 11371 / ALM1</strain>
    </source>
</reference>
<organism evidence="3 4">
    <name type="scientific">Thiomicrospira cyclica (strain DSM 14477 / JCM 11371 / ALM1)</name>
    <name type="common">Thioalkalimicrobium cyclicum</name>
    <dbReference type="NCBI Taxonomy" id="717773"/>
    <lineage>
        <taxon>Bacteria</taxon>
        <taxon>Pseudomonadati</taxon>
        <taxon>Pseudomonadota</taxon>
        <taxon>Gammaproteobacteria</taxon>
        <taxon>Thiotrichales</taxon>
        <taxon>Piscirickettsiaceae</taxon>
        <taxon>Thiomicrospira</taxon>
    </lineage>
</organism>
<dbReference type="HOGENOM" id="CLU_115353_1_0_6"/>
<dbReference type="InterPro" id="IPR011856">
    <property type="entry name" value="tRNA_endonuc-like_dom_sf"/>
</dbReference>
<dbReference type="SUPFAM" id="SSF52980">
    <property type="entry name" value="Restriction endonuclease-like"/>
    <property type="match status" value="1"/>
</dbReference>